<dbReference type="EMBL" id="CP109441">
    <property type="protein sequence ID" value="WUV49107.1"/>
    <property type="molecule type" value="Genomic_DNA"/>
</dbReference>
<dbReference type="InterPro" id="IPR053140">
    <property type="entry name" value="GDSL_Rv0518-like"/>
</dbReference>
<organism evidence="2 3">
    <name type="scientific">Nocardia vinacea</name>
    <dbReference type="NCBI Taxonomy" id="96468"/>
    <lineage>
        <taxon>Bacteria</taxon>
        <taxon>Bacillati</taxon>
        <taxon>Actinomycetota</taxon>
        <taxon>Actinomycetes</taxon>
        <taxon>Mycobacteriales</taxon>
        <taxon>Nocardiaceae</taxon>
        <taxon>Nocardia</taxon>
    </lineage>
</organism>
<evidence type="ECO:0000259" key="1">
    <source>
        <dbReference type="Pfam" id="PF13472"/>
    </source>
</evidence>
<evidence type="ECO:0000313" key="2">
    <source>
        <dbReference type="EMBL" id="WUV49107.1"/>
    </source>
</evidence>
<gene>
    <name evidence="2" type="ORF">OG563_13445</name>
</gene>
<dbReference type="PANTHER" id="PTHR43784:SF2">
    <property type="entry name" value="GDSL-LIKE LIPASE_ACYLHYDROLASE, PUTATIVE (AFU_ORTHOLOGUE AFUA_2G00820)-RELATED"/>
    <property type="match status" value="1"/>
</dbReference>
<dbReference type="InterPro" id="IPR013830">
    <property type="entry name" value="SGNH_hydro"/>
</dbReference>
<dbReference type="InterPro" id="IPR036514">
    <property type="entry name" value="SGNH_hydro_sf"/>
</dbReference>
<accession>A0ABZ1Z0P4</accession>
<sequence length="375" mass="39860">MTTSSRWVAGFRSTLVDPTERIRLAEPRSFADETVRQVLHLVGGGEQLRVRLTNRYGSTPVTIGAARIAVRKSGAELVAETDTELRFDGQAQVTIPAGADIVSDPVDFASTAGTDLVLSIYVPKETGLAPFSHLPMESSFVAAGDQVAAVALSEAEETTSRFYVTGVDVLTSTNDPIVVAFGDSWFEGVGSTPGANHRSVDVLNERLTSGWVLNQGIGGTRLLTDQIGEHGLARFDRDVLGVPGVTHVVLNFGINDLILDNSTSSAEALIAGFTELAGRARAAGLAVYANTIGPFAGVIYPDLNVAEGRVVRRDVNEWLRTTSIFDAVFDVAAAVEDPKDPDFIRPDLDSGDGLHLNDAGHRIMGETMAIPGLTD</sequence>
<reference evidence="2" key="1">
    <citation type="submission" date="2022-10" db="EMBL/GenBank/DDBJ databases">
        <title>The complete genomes of actinobacterial strains from the NBC collection.</title>
        <authorList>
            <person name="Joergensen T.S."/>
            <person name="Alvarez Arevalo M."/>
            <person name="Sterndorff E.B."/>
            <person name="Faurdal D."/>
            <person name="Vuksanovic O."/>
            <person name="Mourched A.-S."/>
            <person name="Charusanti P."/>
            <person name="Shaw S."/>
            <person name="Blin K."/>
            <person name="Weber T."/>
        </authorList>
    </citation>
    <scope>NUCLEOTIDE SEQUENCE</scope>
    <source>
        <strain evidence="2">NBC_01482</strain>
    </source>
</reference>
<name>A0ABZ1Z0P4_9NOCA</name>
<feature type="domain" description="SGNH hydrolase-type esterase" evidence="1">
    <location>
        <begin position="180"/>
        <end position="363"/>
    </location>
</feature>
<dbReference type="SUPFAM" id="SSF52266">
    <property type="entry name" value="SGNH hydrolase"/>
    <property type="match status" value="1"/>
</dbReference>
<dbReference type="Pfam" id="PF13472">
    <property type="entry name" value="Lipase_GDSL_2"/>
    <property type="match status" value="1"/>
</dbReference>
<protein>
    <submittedName>
        <fullName evidence="2">GDSL-type esterase/lipase family protein</fullName>
    </submittedName>
</protein>
<keyword evidence="3" id="KW-1185">Reference proteome</keyword>
<dbReference type="Gene3D" id="3.40.50.1110">
    <property type="entry name" value="SGNH hydrolase"/>
    <property type="match status" value="1"/>
</dbReference>
<evidence type="ECO:0000313" key="3">
    <source>
        <dbReference type="Proteomes" id="UP001432062"/>
    </source>
</evidence>
<dbReference type="RefSeq" id="WP_329413565.1">
    <property type="nucleotide sequence ID" value="NZ_CP109441.1"/>
</dbReference>
<dbReference type="PANTHER" id="PTHR43784">
    <property type="entry name" value="GDSL-LIKE LIPASE/ACYLHYDROLASE, PUTATIVE (AFU_ORTHOLOGUE AFUA_2G00820)-RELATED"/>
    <property type="match status" value="1"/>
</dbReference>
<dbReference type="Proteomes" id="UP001432062">
    <property type="component" value="Chromosome"/>
</dbReference>
<proteinExistence type="predicted"/>